<evidence type="ECO:0000256" key="2">
    <source>
        <dbReference type="ARBA" id="ARBA00022692"/>
    </source>
</evidence>
<reference key="2">
    <citation type="submission" date="2011-10" db="EMBL/GenBank/DDBJ databases">
        <title>The genome and transcriptome sequence of Clonorchis sinensis provide insights into the carcinogenic liver fluke.</title>
        <authorList>
            <person name="Wang X."/>
            <person name="Huang Y."/>
            <person name="Chen W."/>
            <person name="Liu H."/>
            <person name="Guo L."/>
            <person name="Chen Y."/>
            <person name="Luo F."/>
            <person name="Zhou W."/>
            <person name="Sun J."/>
            <person name="Mao Q."/>
            <person name="Liang P."/>
            <person name="Zhou C."/>
            <person name="Tian Y."/>
            <person name="Men J."/>
            <person name="Lv X."/>
            <person name="Huang L."/>
            <person name="Zhou J."/>
            <person name="Hu Y."/>
            <person name="Li R."/>
            <person name="Zhang F."/>
            <person name="Lei H."/>
            <person name="Li X."/>
            <person name="Hu X."/>
            <person name="Liang C."/>
            <person name="Xu J."/>
            <person name="Wu Z."/>
            <person name="Yu X."/>
        </authorList>
    </citation>
    <scope>NUCLEOTIDE SEQUENCE</scope>
    <source>
        <strain>Henan</strain>
    </source>
</reference>
<feature type="transmembrane region" description="Helical" evidence="5">
    <location>
        <begin position="188"/>
        <end position="208"/>
    </location>
</feature>
<keyword evidence="5" id="KW-0337">GPI-anchor biosynthesis</keyword>
<gene>
    <name evidence="6" type="ORF">CLF_108957</name>
</gene>
<feature type="transmembrane region" description="Helical" evidence="5">
    <location>
        <begin position="300"/>
        <end position="324"/>
    </location>
</feature>
<keyword evidence="7" id="KW-1185">Reference proteome</keyword>
<proteinExistence type="inferred from homology"/>
<dbReference type="GO" id="GO:0005789">
    <property type="term" value="C:endoplasmic reticulum membrane"/>
    <property type="evidence" value="ECO:0007669"/>
    <property type="project" value="UniProtKB-SubCell"/>
</dbReference>
<evidence type="ECO:0000313" key="6">
    <source>
        <dbReference type="EMBL" id="GAA55773.1"/>
    </source>
</evidence>
<evidence type="ECO:0000256" key="1">
    <source>
        <dbReference type="ARBA" id="ARBA00004141"/>
    </source>
</evidence>
<comment type="pathway">
    <text evidence="5">Glycolipid biosynthesis; glycosylphosphatidylinositol-anchor biosynthesis.</text>
</comment>
<feature type="transmembrane region" description="Helical" evidence="5">
    <location>
        <begin position="115"/>
        <end position="136"/>
    </location>
</feature>
<sequence>MDIHRKILHENFTSFVGTTSLTEVLALCTIPIPLLSIRHILTSLFGLKLRNLIINLLWDALCVIVPTILLLTVANQHILLVWTSTSVSVFFWQLLALRPQSNRPPLTFASLVRVADLKCVVMLLTCLMLLGIDMPVCPRRFAKTHTRGFSLMDTGTGLAISLSAVSAYQYVLSPAGVPSSLGYLLQRSVLPAFVIGSTRVCLVSLLNYQQPTAEYGSHWNFFYTFAFVRLISCTVLSSELFTNRYSLTKRLFCLIGITVSLFSLSWYLEQRISLILTEDVDWPSVEARSRSLLLANAEGLLSLSGYTAIYFCGILYFTFSRLLFDHDIFTRTIGSFLTYTLFSLFLIVFCYAYLDHFGWYSISRRFANSGYIVFIFLATVVSVLFNSLSAFTQYYCGGTSECPPSALILCTSKFGMVYFLLSNVITGGVNFFVDTLSFLSSNAVIDPNTGVYSLSFQSTAVQLVI</sequence>
<accession>G7YS43</accession>
<keyword evidence="5" id="KW-0256">Endoplasmic reticulum</keyword>
<feature type="transmembrane region" description="Helical" evidence="5">
    <location>
        <begin position="336"/>
        <end position="354"/>
    </location>
</feature>
<dbReference type="EC" id="2.3.-.-" evidence="5"/>
<evidence type="ECO:0000256" key="4">
    <source>
        <dbReference type="ARBA" id="ARBA00023136"/>
    </source>
</evidence>
<keyword evidence="5" id="KW-0808">Transferase</keyword>
<feature type="transmembrane region" description="Helical" evidence="5">
    <location>
        <begin position="78"/>
        <end position="95"/>
    </location>
</feature>
<dbReference type="PANTHER" id="PTHR20661">
    <property type="entry name" value="PHOSPHATIDYLINOSITOL-GLYCAN BIOSYNTHESIS CLASS W PROTEIN"/>
    <property type="match status" value="1"/>
</dbReference>
<feature type="transmembrane region" description="Helical" evidence="5">
    <location>
        <begin position="366"/>
        <end position="385"/>
    </location>
</feature>
<evidence type="ECO:0000256" key="3">
    <source>
        <dbReference type="ARBA" id="ARBA00022989"/>
    </source>
</evidence>
<reference evidence="6" key="1">
    <citation type="journal article" date="2011" name="Genome Biol.">
        <title>The draft genome of the carcinogenic human liver fluke Clonorchis sinensis.</title>
        <authorList>
            <person name="Wang X."/>
            <person name="Chen W."/>
            <person name="Huang Y."/>
            <person name="Sun J."/>
            <person name="Men J."/>
            <person name="Liu H."/>
            <person name="Luo F."/>
            <person name="Guo L."/>
            <person name="Lv X."/>
            <person name="Deng C."/>
            <person name="Zhou C."/>
            <person name="Fan Y."/>
            <person name="Li X."/>
            <person name="Huang L."/>
            <person name="Hu Y."/>
            <person name="Liang C."/>
            <person name="Hu X."/>
            <person name="Xu J."/>
            <person name="Yu X."/>
        </authorList>
    </citation>
    <scope>NUCLEOTIDE SEQUENCE [LARGE SCALE GENOMIC DNA]</scope>
    <source>
        <strain evidence="6">Henan</strain>
    </source>
</reference>
<name>G7YS43_CLOSI</name>
<feature type="non-terminal residue" evidence="6">
    <location>
        <position position="465"/>
    </location>
</feature>
<keyword evidence="4 5" id="KW-0472">Membrane</keyword>
<evidence type="ECO:0000256" key="5">
    <source>
        <dbReference type="RuleBase" id="RU280819"/>
    </source>
</evidence>
<dbReference type="InterPro" id="IPR009447">
    <property type="entry name" value="PIGW/GWT1"/>
</dbReference>
<dbReference type="GO" id="GO:0072659">
    <property type="term" value="P:protein localization to plasma membrane"/>
    <property type="evidence" value="ECO:0007669"/>
    <property type="project" value="TreeGrafter"/>
</dbReference>
<feature type="transmembrane region" description="Helical" evidence="5">
    <location>
        <begin position="220"/>
        <end position="241"/>
    </location>
</feature>
<dbReference type="Pfam" id="PF06423">
    <property type="entry name" value="GWT1"/>
    <property type="match status" value="1"/>
</dbReference>
<feature type="transmembrane region" description="Helical" evidence="5">
    <location>
        <begin position="414"/>
        <end position="433"/>
    </location>
</feature>
<feature type="transmembrane region" description="Helical" evidence="5">
    <location>
        <begin position="12"/>
        <end position="32"/>
    </location>
</feature>
<dbReference type="Proteomes" id="UP000008909">
    <property type="component" value="Unassembled WGS sequence"/>
</dbReference>
<keyword evidence="3 5" id="KW-1133">Transmembrane helix</keyword>
<dbReference type="EMBL" id="DF144079">
    <property type="protein sequence ID" value="GAA55773.1"/>
    <property type="molecule type" value="Genomic_DNA"/>
</dbReference>
<dbReference type="GO" id="GO:0032216">
    <property type="term" value="F:glucosaminyl-phosphatidylinositol O-acyltransferase activity"/>
    <property type="evidence" value="ECO:0007669"/>
    <property type="project" value="TreeGrafter"/>
</dbReference>
<keyword evidence="2 5" id="KW-0812">Transmembrane</keyword>
<dbReference type="UniPathway" id="UPA00196"/>
<protein>
    <recommendedName>
        <fullName evidence="5">Phosphatidylinositol-glycan biosynthesis class W protein</fullName>
        <ecNumber evidence="5">2.3.-.-</ecNumber>
    </recommendedName>
</protein>
<evidence type="ECO:0000313" key="7">
    <source>
        <dbReference type="Proteomes" id="UP000008909"/>
    </source>
</evidence>
<dbReference type="AlphaFoldDB" id="G7YS43"/>
<dbReference type="PANTHER" id="PTHR20661:SF0">
    <property type="entry name" value="PHOSPHATIDYLINOSITOL-GLYCAN BIOSYNTHESIS CLASS W PROTEIN"/>
    <property type="match status" value="1"/>
</dbReference>
<comment type="similarity">
    <text evidence="5">Belongs to the PIGW family.</text>
</comment>
<dbReference type="GO" id="GO:0006506">
    <property type="term" value="P:GPI anchor biosynthetic process"/>
    <property type="evidence" value="ECO:0007669"/>
    <property type="project" value="UniProtKB-UniPathway"/>
</dbReference>
<feature type="transmembrane region" description="Helical" evidence="5">
    <location>
        <begin position="52"/>
        <end position="71"/>
    </location>
</feature>
<feature type="transmembrane region" description="Helical" evidence="5">
    <location>
        <begin position="247"/>
        <end position="268"/>
    </location>
</feature>
<feature type="transmembrane region" description="Helical" evidence="5">
    <location>
        <begin position="148"/>
        <end position="168"/>
    </location>
</feature>
<keyword evidence="5" id="KW-0012">Acyltransferase</keyword>
<organism evidence="6 7">
    <name type="scientific">Clonorchis sinensis</name>
    <name type="common">Chinese liver fluke</name>
    <dbReference type="NCBI Taxonomy" id="79923"/>
    <lineage>
        <taxon>Eukaryota</taxon>
        <taxon>Metazoa</taxon>
        <taxon>Spiralia</taxon>
        <taxon>Lophotrochozoa</taxon>
        <taxon>Platyhelminthes</taxon>
        <taxon>Trematoda</taxon>
        <taxon>Digenea</taxon>
        <taxon>Opisthorchiida</taxon>
        <taxon>Opisthorchiata</taxon>
        <taxon>Opisthorchiidae</taxon>
        <taxon>Clonorchis</taxon>
    </lineage>
</organism>
<comment type="function">
    <text evidence="5">A acetyltransferase, which acetylates the inositol ring of phosphatidylinositol during biosynthesis of GPI-anchor.</text>
</comment>
<comment type="subcellular location">
    <subcellularLocation>
        <location evidence="5">Endoplasmic reticulum membrane</location>
        <topology evidence="5">Multi-pass membrane protein</topology>
    </subcellularLocation>
    <subcellularLocation>
        <location evidence="1">Membrane</location>
        <topology evidence="1">Multi-pass membrane protein</topology>
    </subcellularLocation>
</comment>